<dbReference type="AlphaFoldDB" id="A0A918IEI9"/>
<dbReference type="RefSeq" id="WP_191875607.1">
    <property type="nucleotide sequence ID" value="NZ_BMTD01000011.1"/>
</dbReference>
<name>A0A918IEI9_9ACTN</name>
<reference evidence="1" key="1">
    <citation type="journal article" date="2014" name="Int. J. Syst. Evol. Microbiol.">
        <title>Complete genome sequence of Corynebacterium casei LMG S-19264T (=DSM 44701T), isolated from a smear-ripened cheese.</title>
        <authorList>
            <consortium name="US DOE Joint Genome Institute (JGI-PGF)"/>
            <person name="Walter F."/>
            <person name="Albersmeier A."/>
            <person name="Kalinowski J."/>
            <person name="Ruckert C."/>
        </authorList>
    </citation>
    <scope>NUCLEOTIDE SEQUENCE</scope>
    <source>
        <strain evidence="1">JCM 4369</strain>
    </source>
</reference>
<gene>
    <name evidence="1" type="ORF">GCM10010260_48180</name>
</gene>
<sequence length="203" mass="22206">MPTLLIDESPQRLATELTGLEHVDWPAVWAGPPVPGQALDDWCALFGWKPLPEDRVLAVRTSTDGRLTLTPVVGGGWSPVQSLGWTTWQVRADSPEENEQVLDIAAGAWPAYETAAEEVLGKPSFSGAWDAPDFPDSGNPPHWLPSRERRLRTRNPYRIAIWRSADPEGPVVVLKAFSGGVSSTGVGRRGVMISLNCYPQELE</sequence>
<evidence type="ECO:0000313" key="2">
    <source>
        <dbReference type="Proteomes" id="UP000618795"/>
    </source>
</evidence>
<organism evidence="1 2">
    <name type="scientific">Streptomyces filipinensis</name>
    <dbReference type="NCBI Taxonomy" id="66887"/>
    <lineage>
        <taxon>Bacteria</taxon>
        <taxon>Bacillati</taxon>
        <taxon>Actinomycetota</taxon>
        <taxon>Actinomycetes</taxon>
        <taxon>Kitasatosporales</taxon>
        <taxon>Streptomycetaceae</taxon>
        <taxon>Streptomyces</taxon>
    </lineage>
</organism>
<reference evidence="1" key="2">
    <citation type="submission" date="2020-09" db="EMBL/GenBank/DDBJ databases">
        <authorList>
            <person name="Sun Q."/>
            <person name="Ohkuma M."/>
        </authorList>
    </citation>
    <scope>NUCLEOTIDE SEQUENCE</scope>
    <source>
        <strain evidence="1">JCM 4369</strain>
    </source>
</reference>
<keyword evidence="2" id="KW-1185">Reference proteome</keyword>
<proteinExistence type="predicted"/>
<accession>A0A918IEI9</accession>
<dbReference type="Proteomes" id="UP000618795">
    <property type="component" value="Unassembled WGS sequence"/>
</dbReference>
<protein>
    <submittedName>
        <fullName evidence="1">Uncharacterized protein</fullName>
    </submittedName>
</protein>
<dbReference type="EMBL" id="BMTD01000011">
    <property type="protein sequence ID" value="GGV05376.1"/>
    <property type="molecule type" value="Genomic_DNA"/>
</dbReference>
<evidence type="ECO:0000313" key="1">
    <source>
        <dbReference type="EMBL" id="GGV05376.1"/>
    </source>
</evidence>
<comment type="caution">
    <text evidence="1">The sequence shown here is derived from an EMBL/GenBank/DDBJ whole genome shotgun (WGS) entry which is preliminary data.</text>
</comment>